<dbReference type="OrthoDB" id="59229at2759"/>
<keyword evidence="6" id="KW-0496">Mitochondrion</keyword>
<feature type="region of interest" description="Disordered" evidence="7">
    <location>
        <begin position="138"/>
        <end position="159"/>
    </location>
</feature>
<organism evidence="8 9">
    <name type="scientific">Crepidotus variabilis</name>
    <dbReference type="NCBI Taxonomy" id="179855"/>
    <lineage>
        <taxon>Eukaryota</taxon>
        <taxon>Fungi</taxon>
        <taxon>Dikarya</taxon>
        <taxon>Basidiomycota</taxon>
        <taxon>Agaricomycotina</taxon>
        <taxon>Agaricomycetes</taxon>
        <taxon>Agaricomycetidae</taxon>
        <taxon>Agaricales</taxon>
        <taxon>Agaricineae</taxon>
        <taxon>Crepidotaceae</taxon>
        <taxon>Crepidotus</taxon>
    </lineage>
</organism>
<dbReference type="InterPro" id="IPR012882">
    <property type="entry name" value="Fmp46"/>
</dbReference>
<dbReference type="PANTHER" id="PTHR28071">
    <property type="entry name" value="REDOX PROTEIN FMP46, MITOCHONDRIAL-RELATED"/>
    <property type="match status" value="1"/>
</dbReference>
<comment type="function">
    <text evidence="1">Putative mitochondrial redox protein which could be involved in the reduction of small toxic molecules.</text>
</comment>
<evidence type="ECO:0000256" key="3">
    <source>
        <dbReference type="ARBA" id="ARBA00009734"/>
    </source>
</evidence>
<dbReference type="Gene3D" id="3.40.30.10">
    <property type="entry name" value="Glutaredoxin"/>
    <property type="match status" value="1"/>
</dbReference>
<dbReference type="InterPro" id="IPR036249">
    <property type="entry name" value="Thioredoxin-like_sf"/>
</dbReference>
<evidence type="ECO:0000313" key="8">
    <source>
        <dbReference type="EMBL" id="KAF9523210.1"/>
    </source>
</evidence>
<feature type="compositionally biased region" description="Basic and acidic residues" evidence="7">
    <location>
        <begin position="138"/>
        <end position="152"/>
    </location>
</feature>
<evidence type="ECO:0000256" key="1">
    <source>
        <dbReference type="ARBA" id="ARBA00002963"/>
    </source>
</evidence>
<gene>
    <name evidence="8" type="ORF">CPB83DRAFT_863195</name>
</gene>
<comment type="subcellular location">
    <subcellularLocation>
        <location evidence="2">Mitochondrion</location>
    </subcellularLocation>
</comment>
<comment type="similarity">
    <text evidence="3">Belongs to the FMP46 family.</text>
</comment>
<dbReference type="SUPFAM" id="SSF52833">
    <property type="entry name" value="Thioredoxin-like"/>
    <property type="match status" value="1"/>
</dbReference>
<accession>A0A9P6E659</accession>
<reference evidence="8" key="1">
    <citation type="submission" date="2020-11" db="EMBL/GenBank/DDBJ databases">
        <authorList>
            <consortium name="DOE Joint Genome Institute"/>
            <person name="Ahrendt S."/>
            <person name="Riley R."/>
            <person name="Andreopoulos W."/>
            <person name="Labutti K."/>
            <person name="Pangilinan J."/>
            <person name="Ruiz-Duenas F.J."/>
            <person name="Barrasa J.M."/>
            <person name="Sanchez-Garcia M."/>
            <person name="Camarero S."/>
            <person name="Miyauchi S."/>
            <person name="Serrano A."/>
            <person name="Linde D."/>
            <person name="Babiker R."/>
            <person name="Drula E."/>
            <person name="Ayuso-Fernandez I."/>
            <person name="Pacheco R."/>
            <person name="Padilla G."/>
            <person name="Ferreira P."/>
            <person name="Barriuso J."/>
            <person name="Kellner H."/>
            <person name="Castanera R."/>
            <person name="Alfaro M."/>
            <person name="Ramirez L."/>
            <person name="Pisabarro A.G."/>
            <person name="Kuo A."/>
            <person name="Tritt A."/>
            <person name="Lipzen A."/>
            <person name="He G."/>
            <person name="Yan M."/>
            <person name="Ng V."/>
            <person name="Cullen D."/>
            <person name="Martin F."/>
            <person name="Rosso M.-N."/>
            <person name="Henrissat B."/>
            <person name="Hibbett D."/>
            <person name="Martinez A.T."/>
            <person name="Grigoriev I.V."/>
        </authorList>
    </citation>
    <scope>NUCLEOTIDE SEQUENCE</scope>
    <source>
        <strain evidence="8">CBS 506.95</strain>
    </source>
</reference>
<dbReference type="Pfam" id="PF07955">
    <property type="entry name" value="DUF1687"/>
    <property type="match status" value="1"/>
</dbReference>
<dbReference type="Proteomes" id="UP000807306">
    <property type="component" value="Unassembled WGS sequence"/>
</dbReference>
<evidence type="ECO:0000256" key="2">
    <source>
        <dbReference type="ARBA" id="ARBA00004173"/>
    </source>
</evidence>
<comment type="caution">
    <text evidence="8">The sequence shown here is derived from an EMBL/GenBank/DDBJ whole genome shotgun (WGS) entry which is preliminary data.</text>
</comment>
<evidence type="ECO:0000256" key="6">
    <source>
        <dbReference type="ARBA" id="ARBA00023128"/>
    </source>
</evidence>
<dbReference type="PANTHER" id="PTHR28071:SF1">
    <property type="entry name" value="REDOX PROTEIN FMP46, MITOCHONDRIAL-RELATED"/>
    <property type="match status" value="1"/>
</dbReference>
<keyword evidence="4" id="KW-0809">Transit peptide</keyword>
<evidence type="ECO:0000256" key="5">
    <source>
        <dbReference type="ARBA" id="ARBA00023002"/>
    </source>
</evidence>
<dbReference type="GO" id="GO:0016491">
    <property type="term" value="F:oxidoreductase activity"/>
    <property type="evidence" value="ECO:0007669"/>
    <property type="project" value="UniProtKB-KW"/>
</dbReference>
<evidence type="ECO:0000256" key="7">
    <source>
        <dbReference type="SAM" id="MobiDB-lite"/>
    </source>
</evidence>
<sequence length="159" mass="17673">MFKSFAKRLPQVSIFHRSQSPPSTNALKLLRASLSGPYPAGKSDNQPLQFDLEVVESPPTTDQLQTIMSYLPSPATNPAMVLLSAHPSSSEQPQSLKAIHDLVEKNPNALKWPIVVNWNDGKAAIGNERDVKEILEDIRKQRDGEKKDEAESQPKGWFS</sequence>
<dbReference type="AlphaFoldDB" id="A0A9P6E659"/>
<evidence type="ECO:0000256" key="4">
    <source>
        <dbReference type="ARBA" id="ARBA00022946"/>
    </source>
</evidence>
<keyword evidence="5" id="KW-0560">Oxidoreductase</keyword>
<protein>
    <submittedName>
        <fullName evidence="8">Thioredoxin-like protein</fullName>
    </submittedName>
</protein>
<name>A0A9P6E659_9AGAR</name>
<dbReference type="GO" id="GO:0005739">
    <property type="term" value="C:mitochondrion"/>
    <property type="evidence" value="ECO:0007669"/>
    <property type="project" value="UniProtKB-SubCell"/>
</dbReference>
<evidence type="ECO:0000313" key="9">
    <source>
        <dbReference type="Proteomes" id="UP000807306"/>
    </source>
</evidence>
<dbReference type="EMBL" id="MU157922">
    <property type="protein sequence ID" value="KAF9523210.1"/>
    <property type="molecule type" value="Genomic_DNA"/>
</dbReference>
<proteinExistence type="inferred from homology"/>
<keyword evidence="9" id="KW-1185">Reference proteome</keyword>